<dbReference type="InterPro" id="IPR036397">
    <property type="entry name" value="RNaseH_sf"/>
</dbReference>
<feature type="non-terminal residue" evidence="1">
    <location>
        <position position="1"/>
    </location>
</feature>
<dbReference type="Proteomes" id="UP000184304">
    <property type="component" value="Unassembled WGS sequence"/>
</dbReference>
<dbReference type="OrthoDB" id="26838at2759"/>
<organism evidence="1 2">
    <name type="scientific">Aspergillus tubingensis (strain CBS 134.48)</name>
    <dbReference type="NCBI Taxonomy" id="767770"/>
    <lineage>
        <taxon>Eukaryota</taxon>
        <taxon>Fungi</taxon>
        <taxon>Dikarya</taxon>
        <taxon>Ascomycota</taxon>
        <taxon>Pezizomycotina</taxon>
        <taxon>Eurotiomycetes</taxon>
        <taxon>Eurotiomycetidae</taxon>
        <taxon>Eurotiales</taxon>
        <taxon>Aspergillaceae</taxon>
        <taxon>Aspergillus</taxon>
        <taxon>Aspergillus subgen. Circumdati</taxon>
    </lineage>
</organism>
<reference evidence="2" key="1">
    <citation type="journal article" date="2017" name="Genome Biol.">
        <title>Comparative genomics reveals high biological diversity and specific adaptations in the industrially and medically important fungal genus Aspergillus.</title>
        <authorList>
            <person name="de Vries R.P."/>
            <person name="Riley R."/>
            <person name="Wiebenga A."/>
            <person name="Aguilar-Osorio G."/>
            <person name="Amillis S."/>
            <person name="Uchima C.A."/>
            <person name="Anderluh G."/>
            <person name="Asadollahi M."/>
            <person name="Askin M."/>
            <person name="Barry K."/>
            <person name="Battaglia E."/>
            <person name="Bayram O."/>
            <person name="Benocci T."/>
            <person name="Braus-Stromeyer S.A."/>
            <person name="Caldana C."/>
            <person name="Canovas D."/>
            <person name="Cerqueira G.C."/>
            <person name="Chen F."/>
            <person name="Chen W."/>
            <person name="Choi C."/>
            <person name="Clum A."/>
            <person name="Dos Santos R.A."/>
            <person name="Damasio A.R."/>
            <person name="Diallinas G."/>
            <person name="Emri T."/>
            <person name="Fekete E."/>
            <person name="Flipphi M."/>
            <person name="Freyberg S."/>
            <person name="Gallo A."/>
            <person name="Gournas C."/>
            <person name="Habgood R."/>
            <person name="Hainaut M."/>
            <person name="Harispe M.L."/>
            <person name="Henrissat B."/>
            <person name="Hilden K.S."/>
            <person name="Hope R."/>
            <person name="Hossain A."/>
            <person name="Karabika E."/>
            <person name="Karaffa L."/>
            <person name="Karanyi Z."/>
            <person name="Krasevec N."/>
            <person name="Kuo A."/>
            <person name="Kusch H."/>
            <person name="LaButti K."/>
            <person name="Lagendijk E.L."/>
            <person name="Lapidus A."/>
            <person name="Levasseur A."/>
            <person name="Lindquist E."/>
            <person name="Lipzen A."/>
            <person name="Logrieco A.F."/>
            <person name="MacCabe A."/>
            <person name="Maekelae M.R."/>
            <person name="Malavazi I."/>
            <person name="Melin P."/>
            <person name="Meyer V."/>
            <person name="Mielnichuk N."/>
            <person name="Miskei M."/>
            <person name="Molnar A.P."/>
            <person name="Mule G."/>
            <person name="Ngan C.Y."/>
            <person name="Orejas M."/>
            <person name="Orosz E."/>
            <person name="Ouedraogo J.P."/>
            <person name="Overkamp K.M."/>
            <person name="Park H.-S."/>
            <person name="Perrone G."/>
            <person name="Piumi F."/>
            <person name="Punt P.J."/>
            <person name="Ram A.F."/>
            <person name="Ramon A."/>
            <person name="Rauscher S."/>
            <person name="Record E."/>
            <person name="Riano-Pachon D.M."/>
            <person name="Robert V."/>
            <person name="Roehrig J."/>
            <person name="Ruller R."/>
            <person name="Salamov A."/>
            <person name="Salih N.S."/>
            <person name="Samson R.A."/>
            <person name="Sandor E."/>
            <person name="Sanguinetti M."/>
            <person name="Schuetze T."/>
            <person name="Sepcic K."/>
            <person name="Shelest E."/>
            <person name="Sherlock G."/>
            <person name="Sophianopoulou V."/>
            <person name="Squina F.M."/>
            <person name="Sun H."/>
            <person name="Susca A."/>
            <person name="Todd R.B."/>
            <person name="Tsang A."/>
            <person name="Unkles S.E."/>
            <person name="van de Wiele N."/>
            <person name="van Rossen-Uffink D."/>
            <person name="Oliveira J.V."/>
            <person name="Vesth T.C."/>
            <person name="Visser J."/>
            <person name="Yu J.-H."/>
            <person name="Zhou M."/>
            <person name="Andersen M.R."/>
            <person name="Archer D.B."/>
            <person name="Baker S.E."/>
            <person name="Benoit I."/>
            <person name="Brakhage A.A."/>
            <person name="Braus G.H."/>
            <person name="Fischer R."/>
            <person name="Frisvad J.C."/>
            <person name="Goldman G.H."/>
            <person name="Houbraken J."/>
            <person name="Oakley B."/>
            <person name="Pocsi I."/>
            <person name="Scazzocchio C."/>
            <person name="Seiboth B."/>
            <person name="vanKuyk P.A."/>
            <person name="Wortman J."/>
            <person name="Dyer P.S."/>
            <person name="Grigoriev I.V."/>
        </authorList>
    </citation>
    <scope>NUCLEOTIDE SEQUENCE [LARGE SCALE GENOMIC DNA]</scope>
    <source>
        <strain evidence="2">CBS 134.48</strain>
    </source>
</reference>
<dbReference type="PANTHER" id="PTHR43040">
    <property type="entry name" value="RIBONUCLEASE D"/>
    <property type="match status" value="1"/>
</dbReference>
<dbReference type="GO" id="GO:0003676">
    <property type="term" value="F:nucleic acid binding"/>
    <property type="evidence" value="ECO:0007669"/>
    <property type="project" value="InterPro"/>
</dbReference>
<evidence type="ECO:0000313" key="2">
    <source>
        <dbReference type="Proteomes" id="UP000184304"/>
    </source>
</evidence>
<name>A0A1L9N1P4_ASPTC</name>
<protein>
    <submittedName>
        <fullName evidence="1">Uncharacterized protein</fullName>
    </submittedName>
</protein>
<dbReference type="EMBL" id="KV878204">
    <property type="protein sequence ID" value="OJI83214.1"/>
    <property type="molecule type" value="Genomic_DNA"/>
</dbReference>
<dbReference type="VEuPathDB" id="FungiDB:ASPTUDRAFT_123314"/>
<sequence length="114" mass="12778">LESFMIPKVFFDVRNDSAAMFHQYQVELAGVHDLKVMEVGIRAHPGKYLAGLGQCISRDVSITQADKANWSATKEIGKTLFSPQHGGSFEVFELRPLPEEIVQYCVQDVLLLPK</sequence>
<gene>
    <name evidence="1" type="ORF">ASPTUDRAFT_123314</name>
</gene>
<dbReference type="InterPro" id="IPR012337">
    <property type="entry name" value="RNaseH-like_sf"/>
</dbReference>
<dbReference type="STRING" id="767770.A0A1L9N1P4"/>
<dbReference type="PANTHER" id="PTHR43040:SF1">
    <property type="entry name" value="RIBONUCLEASE D"/>
    <property type="match status" value="1"/>
</dbReference>
<evidence type="ECO:0000313" key="1">
    <source>
        <dbReference type="EMBL" id="OJI83214.1"/>
    </source>
</evidence>
<dbReference type="SUPFAM" id="SSF53098">
    <property type="entry name" value="Ribonuclease H-like"/>
    <property type="match status" value="1"/>
</dbReference>
<accession>A0A1L9N1P4</accession>
<proteinExistence type="predicted"/>
<keyword evidence="2" id="KW-1185">Reference proteome</keyword>
<dbReference type="AlphaFoldDB" id="A0A1L9N1P4"/>
<dbReference type="Gene3D" id="3.30.420.10">
    <property type="entry name" value="Ribonuclease H-like superfamily/Ribonuclease H"/>
    <property type="match status" value="1"/>
</dbReference>